<evidence type="ECO:0000256" key="10">
    <source>
        <dbReference type="ARBA" id="ARBA00093255"/>
    </source>
</evidence>
<dbReference type="Gene3D" id="3.90.950.10">
    <property type="match status" value="1"/>
</dbReference>
<dbReference type="GO" id="GO:0046872">
    <property type="term" value="F:metal ion binding"/>
    <property type="evidence" value="ECO:0007669"/>
    <property type="project" value="UniProtKB-KW"/>
</dbReference>
<feature type="binding site" evidence="12">
    <location>
        <position position="40"/>
    </location>
    <ligand>
        <name>Mg(2+)</name>
        <dbReference type="ChEBI" id="CHEBI:18420"/>
    </ligand>
</feature>
<dbReference type="InterPro" id="IPR027502">
    <property type="entry name" value="ITPase"/>
</dbReference>
<comment type="similarity">
    <text evidence="1 12">Belongs to the HAM1 NTPase family.</text>
</comment>
<keyword evidence="6 12" id="KW-0460">Magnesium</keyword>
<keyword evidence="12" id="KW-0539">Nucleus</keyword>
<dbReference type="SUPFAM" id="SSF52972">
    <property type="entry name" value="ITPase-like"/>
    <property type="match status" value="1"/>
</dbReference>
<accession>A0A067QAH0</accession>
<feature type="binding site" evidence="12">
    <location>
        <begin position="10"/>
        <end position="15"/>
    </location>
    <ligand>
        <name>ITP</name>
        <dbReference type="ChEBI" id="CHEBI:61402"/>
    </ligand>
</feature>
<dbReference type="GO" id="GO:0036222">
    <property type="term" value="F:XTP diphosphatase activity"/>
    <property type="evidence" value="ECO:0007669"/>
    <property type="project" value="UniProtKB-UniRule"/>
</dbReference>
<evidence type="ECO:0000256" key="2">
    <source>
        <dbReference type="ARBA" id="ARBA00022490"/>
    </source>
</evidence>
<dbReference type="GO" id="GO:0009204">
    <property type="term" value="P:deoxyribonucleoside triphosphate catabolic process"/>
    <property type="evidence" value="ECO:0007669"/>
    <property type="project" value="UniProtKB-UniRule"/>
</dbReference>
<dbReference type="HAMAP" id="MF_03148">
    <property type="entry name" value="HAM1_NTPase"/>
    <property type="match status" value="1"/>
</dbReference>
<protein>
    <recommendedName>
        <fullName evidence="12">Inosine triphosphate pyrophosphatase</fullName>
        <shortName evidence="12">ITPase</shortName>
        <shortName evidence="12">Inosine triphosphatase</shortName>
        <ecNumber evidence="12">3.6.1.66</ecNumber>
    </recommendedName>
    <alternativeName>
        <fullName evidence="12">Non-canonical purine NTP pyrophosphatase</fullName>
    </alternativeName>
    <alternativeName>
        <fullName evidence="12">Non-standard purine NTP pyrophosphatase</fullName>
    </alternativeName>
    <alternativeName>
        <fullName evidence="12">Nucleoside-triphosphate diphosphatase</fullName>
    </alternativeName>
    <alternativeName>
        <fullName evidence="12">Nucleoside-triphosphate pyrophosphatase</fullName>
        <shortName evidence="12">NTPase</shortName>
    </alternativeName>
    <alternativeName>
        <fullName evidence="12">XTP/dITP diphosphatase</fullName>
    </alternativeName>
</protein>
<dbReference type="Pfam" id="PF01725">
    <property type="entry name" value="Ham1p_like"/>
    <property type="match status" value="1"/>
</dbReference>
<feature type="binding site" evidence="12">
    <location>
        <position position="167"/>
    </location>
    <ligand>
        <name>ITP</name>
        <dbReference type="ChEBI" id="CHEBI:61402"/>
    </ligand>
</feature>
<dbReference type="PANTHER" id="PTHR11067:SF9">
    <property type="entry name" value="INOSINE TRIPHOSPHATE PYROPHOSPHATASE"/>
    <property type="match status" value="1"/>
</dbReference>
<dbReference type="GO" id="GO:0005737">
    <property type="term" value="C:cytoplasm"/>
    <property type="evidence" value="ECO:0007669"/>
    <property type="project" value="UniProtKB-SubCell"/>
</dbReference>
<feature type="binding site" evidence="12">
    <location>
        <begin position="172"/>
        <end position="173"/>
    </location>
    <ligand>
        <name>ITP</name>
        <dbReference type="ChEBI" id="CHEBI:61402"/>
    </ligand>
</feature>
<evidence type="ECO:0000256" key="1">
    <source>
        <dbReference type="ARBA" id="ARBA00008023"/>
    </source>
</evidence>
<evidence type="ECO:0000256" key="8">
    <source>
        <dbReference type="ARBA" id="ARBA00054940"/>
    </source>
</evidence>
<evidence type="ECO:0000313" key="14">
    <source>
        <dbReference type="Proteomes" id="UP000027265"/>
    </source>
</evidence>
<dbReference type="InterPro" id="IPR029001">
    <property type="entry name" value="ITPase-like_fam"/>
</dbReference>
<dbReference type="GO" id="GO:0005634">
    <property type="term" value="C:nucleus"/>
    <property type="evidence" value="ECO:0007669"/>
    <property type="project" value="UniProtKB-SubCell"/>
</dbReference>
<evidence type="ECO:0000256" key="12">
    <source>
        <dbReference type="HAMAP-Rule" id="MF_03148"/>
    </source>
</evidence>
<dbReference type="CDD" id="cd00515">
    <property type="entry name" value="HAM1"/>
    <property type="match status" value="1"/>
</dbReference>
<gene>
    <name evidence="13" type="ORF">JAAARDRAFT_63979</name>
</gene>
<comment type="catalytic activity">
    <reaction evidence="12">
        <text>XTP + H2O = XMP + diphosphate + H(+)</text>
        <dbReference type="Rhea" id="RHEA:28610"/>
        <dbReference type="ChEBI" id="CHEBI:15377"/>
        <dbReference type="ChEBI" id="CHEBI:15378"/>
        <dbReference type="ChEBI" id="CHEBI:33019"/>
        <dbReference type="ChEBI" id="CHEBI:57464"/>
        <dbReference type="ChEBI" id="CHEBI:61314"/>
        <dbReference type="EC" id="3.6.1.66"/>
    </reaction>
</comment>
<name>A0A067QAH0_9AGAM</name>
<dbReference type="STRING" id="933084.A0A067QAH0"/>
<dbReference type="FunCoup" id="A0A067QAH0">
    <property type="interactions" value="585"/>
</dbReference>
<comment type="function">
    <text evidence="12">Pyrophosphatase that hydrolyzes non-canonical purine nucleotides such as inosine triphosphate (ITP), deoxyinosine triphosphate (dITP) or xanthosine 5'-triphosphate (XTP) to their respective monophosphate derivatives. The enzyme does not distinguish between the deoxy- and ribose forms. Probably excludes non-canonical purines from RNA and DNA precursor pools, thus preventing their incorporation into RNA and DNA and avoiding chromosomal lesions.</text>
</comment>
<keyword evidence="2 12" id="KW-0963">Cytoplasm</keyword>
<keyword evidence="4 12" id="KW-0547">Nucleotide-binding</keyword>
<evidence type="ECO:0000256" key="5">
    <source>
        <dbReference type="ARBA" id="ARBA00022801"/>
    </source>
</evidence>
<evidence type="ECO:0000256" key="3">
    <source>
        <dbReference type="ARBA" id="ARBA00022723"/>
    </source>
</evidence>
<dbReference type="PANTHER" id="PTHR11067">
    <property type="entry name" value="INOSINE TRIPHOSPHATE PYROPHOSPHATASE/HAM1 PROTEIN"/>
    <property type="match status" value="1"/>
</dbReference>
<sequence>MSSTPIVFVTTNSTKLHQVNRILSSTSSLVIKSVNLNLPEIQGTTREVARDKCSRAAEAIGGPCIIEDTALCCDALGGLPGPYIKDFFQGLGNDGLNTLLKGFQTTTAHALCTFAYSGGPDCEPVLFEGRTEGKIVHARGMNVFSWNSIFEVEGTGKTFAEMEVEEKMPFSHRYRALVKLRRYLESMDV</sequence>
<dbReference type="GO" id="GO:0035870">
    <property type="term" value="F:dITP diphosphatase activity"/>
    <property type="evidence" value="ECO:0007669"/>
    <property type="project" value="UniProtKB-UniRule"/>
</dbReference>
<keyword evidence="7 12" id="KW-0546">Nucleotide metabolism</keyword>
<dbReference type="Proteomes" id="UP000027265">
    <property type="component" value="Unassembled WGS sequence"/>
</dbReference>
<feature type="binding site" evidence="12">
    <location>
        <begin position="68"/>
        <end position="69"/>
    </location>
    <ligand>
        <name>ITP</name>
        <dbReference type="ChEBI" id="CHEBI:61402"/>
    </ligand>
</feature>
<evidence type="ECO:0000256" key="6">
    <source>
        <dbReference type="ARBA" id="ARBA00022842"/>
    </source>
</evidence>
<keyword evidence="5 12" id="KW-0378">Hydrolase</keyword>
<comment type="catalytic activity">
    <reaction evidence="9">
        <text>ITP + H2O = IMP + diphosphate + H(+)</text>
        <dbReference type="Rhea" id="RHEA:29399"/>
        <dbReference type="ChEBI" id="CHEBI:15377"/>
        <dbReference type="ChEBI" id="CHEBI:15378"/>
        <dbReference type="ChEBI" id="CHEBI:33019"/>
        <dbReference type="ChEBI" id="CHEBI:58053"/>
        <dbReference type="ChEBI" id="CHEBI:61402"/>
        <dbReference type="EC" id="3.6.1.66"/>
    </reaction>
    <physiologicalReaction direction="left-to-right" evidence="9">
        <dbReference type="Rhea" id="RHEA:29400"/>
    </physiologicalReaction>
</comment>
<evidence type="ECO:0000256" key="4">
    <source>
        <dbReference type="ARBA" id="ARBA00022741"/>
    </source>
</evidence>
<dbReference type="InterPro" id="IPR002637">
    <property type="entry name" value="RdgB/HAM1"/>
</dbReference>
<reference evidence="14" key="1">
    <citation type="journal article" date="2014" name="Proc. Natl. Acad. Sci. U.S.A.">
        <title>Extensive sampling of basidiomycete genomes demonstrates inadequacy of the white-rot/brown-rot paradigm for wood decay fungi.</title>
        <authorList>
            <person name="Riley R."/>
            <person name="Salamov A.A."/>
            <person name="Brown D.W."/>
            <person name="Nagy L.G."/>
            <person name="Floudas D."/>
            <person name="Held B.W."/>
            <person name="Levasseur A."/>
            <person name="Lombard V."/>
            <person name="Morin E."/>
            <person name="Otillar R."/>
            <person name="Lindquist E.A."/>
            <person name="Sun H."/>
            <person name="LaButti K.M."/>
            <person name="Schmutz J."/>
            <person name="Jabbour D."/>
            <person name="Luo H."/>
            <person name="Baker S.E."/>
            <person name="Pisabarro A.G."/>
            <person name="Walton J.D."/>
            <person name="Blanchette R.A."/>
            <person name="Henrissat B."/>
            <person name="Martin F."/>
            <person name="Cullen D."/>
            <person name="Hibbett D.S."/>
            <person name="Grigoriev I.V."/>
        </authorList>
    </citation>
    <scope>NUCLEOTIDE SEQUENCE [LARGE SCALE GENOMIC DNA]</scope>
    <source>
        <strain evidence="14">MUCL 33604</strain>
    </source>
</reference>
<organism evidence="13 14">
    <name type="scientific">Jaapia argillacea MUCL 33604</name>
    <dbReference type="NCBI Taxonomy" id="933084"/>
    <lineage>
        <taxon>Eukaryota</taxon>
        <taxon>Fungi</taxon>
        <taxon>Dikarya</taxon>
        <taxon>Basidiomycota</taxon>
        <taxon>Agaricomycotina</taxon>
        <taxon>Agaricomycetes</taxon>
        <taxon>Agaricomycetidae</taxon>
        <taxon>Jaapiales</taxon>
        <taxon>Jaapiaceae</taxon>
        <taxon>Jaapia</taxon>
    </lineage>
</organism>
<comment type="subunit">
    <text evidence="12">Homodimer.</text>
</comment>
<dbReference type="OrthoDB" id="6288734at2759"/>
<comment type="catalytic activity">
    <reaction evidence="10">
        <text>dITP + H2O = dIMP + diphosphate + H(+)</text>
        <dbReference type="Rhea" id="RHEA:28342"/>
        <dbReference type="ChEBI" id="CHEBI:15377"/>
        <dbReference type="ChEBI" id="CHEBI:15378"/>
        <dbReference type="ChEBI" id="CHEBI:33019"/>
        <dbReference type="ChEBI" id="CHEBI:61194"/>
        <dbReference type="ChEBI" id="CHEBI:61382"/>
        <dbReference type="EC" id="3.6.1.66"/>
    </reaction>
    <physiologicalReaction direction="left-to-right" evidence="10">
        <dbReference type="Rhea" id="RHEA:28343"/>
    </physiologicalReaction>
</comment>
<comment type="caution">
    <text evidence="12">Lacks conserved residue(s) required for the propagation of feature annotation.</text>
</comment>
<keyword evidence="14" id="KW-1185">Reference proteome</keyword>
<evidence type="ECO:0000256" key="9">
    <source>
        <dbReference type="ARBA" id="ARBA00093218"/>
    </source>
</evidence>
<comment type="subcellular location">
    <subcellularLocation>
        <location evidence="12">Cytoplasm</location>
    </subcellularLocation>
    <subcellularLocation>
        <location evidence="12">Nucleus</location>
    </subcellularLocation>
</comment>
<evidence type="ECO:0000256" key="11">
    <source>
        <dbReference type="ARBA" id="ARBA00093271"/>
    </source>
</evidence>
<feature type="binding site" evidence="12">
    <location>
        <position position="52"/>
    </location>
    <ligand>
        <name>ITP</name>
        <dbReference type="ChEBI" id="CHEBI:61402"/>
    </ligand>
</feature>
<dbReference type="GO" id="GO:0036220">
    <property type="term" value="F:ITP diphosphatase activity"/>
    <property type="evidence" value="ECO:0007669"/>
    <property type="project" value="UniProtKB-UniRule"/>
</dbReference>
<dbReference type="AlphaFoldDB" id="A0A067QAH0"/>
<evidence type="ECO:0000256" key="7">
    <source>
        <dbReference type="ARBA" id="ARBA00023080"/>
    </source>
</evidence>
<comment type="function">
    <text evidence="8">Pyrophosphatase that hydrolyzes the non-canonical purine nucleotides inosine triphosphate (ITP), deoxyinosine triphosphate (dITP) as well as 2'-deoxy-N-6-hydroxylaminopurine triphosphate (dHAPTP) and xanthosine 5'-triphosphate (XTP) to their respective monophosphate derivatives. The enzyme does not distinguish between the deoxy- and ribose forms. Probably excludes non-canonical purines from RNA and DNA precursor pools, thus preventing their incorporation into RNA and DNA and avoiding chromosomal lesions.</text>
</comment>
<feature type="binding site" evidence="12">
    <location>
        <position position="68"/>
    </location>
    <ligand>
        <name>Mg(2+)</name>
        <dbReference type="ChEBI" id="CHEBI:18420"/>
    </ligand>
</feature>
<dbReference type="HOGENOM" id="CLU_082080_1_1_1"/>
<evidence type="ECO:0000313" key="13">
    <source>
        <dbReference type="EMBL" id="KDQ64058.1"/>
    </source>
</evidence>
<dbReference type="GO" id="GO:0009117">
    <property type="term" value="P:nucleotide metabolic process"/>
    <property type="evidence" value="ECO:0007669"/>
    <property type="project" value="UniProtKB-KW"/>
</dbReference>
<keyword evidence="3 12" id="KW-0479">Metal-binding</keyword>
<dbReference type="GO" id="GO:0000166">
    <property type="term" value="F:nucleotide binding"/>
    <property type="evidence" value="ECO:0007669"/>
    <property type="project" value="UniProtKB-KW"/>
</dbReference>
<keyword evidence="12" id="KW-0464">Manganese</keyword>
<dbReference type="InParanoid" id="A0A067QAH0"/>
<comment type="cofactor">
    <cofactor evidence="12">
        <name>Mg(2+)</name>
        <dbReference type="ChEBI" id="CHEBI:18420"/>
    </cofactor>
    <cofactor evidence="12">
        <name>Mn(2+)</name>
        <dbReference type="ChEBI" id="CHEBI:29035"/>
    </cofactor>
    <text evidence="12">Binds 1 divalent metal cation per subunit; can use either Mg(2+) or Mn(2+).</text>
</comment>
<proteinExistence type="inferred from homology"/>
<dbReference type="EMBL" id="KL197709">
    <property type="protein sequence ID" value="KDQ64058.1"/>
    <property type="molecule type" value="Genomic_DNA"/>
</dbReference>
<dbReference type="FunFam" id="3.90.950.10:FF:000003">
    <property type="entry name" value="Inosine triphosphate pyrophosphatase"/>
    <property type="match status" value="1"/>
</dbReference>
<dbReference type="EC" id="3.6.1.66" evidence="12"/>
<comment type="catalytic activity">
    <reaction evidence="11">
        <text>N(6)-hydroxy-dATP + H2O = N(6)-hydroxy-dAMP + diphosphate + H(+)</text>
        <dbReference type="Rhea" id="RHEA:83971"/>
        <dbReference type="ChEBI" id="CHEBI:15377"/>
        <dbReference type="ChEBI" id="CHEBI:15378"/>
        <dbReference type="ChEBI" id="CHEBI:33019"/>
        <dbReference type="ChEBI" id="CHEBI:233529"/>
        <dbReference type="ChEBI" id="CHEBI:233530"/>
    </reaction>
    <physiologicalReaction direction="left-to-right" evidence="11">
        <dbReference type="Rhea" id="RHEA:83972"/>
    </physiologicalReaction>
</comment>